<comment type="caution">
    <text evidence="2">The sequence shown here is derived from an EMBL/GenBank/DDBJ whole genome shotgun (WGS) entry which is preliminary data.</text>
</comment>
<dbReference type="EMBL" id="JAVRIE010000004">
    <property type="protein sequence ID" value="MDT0583244.1"/>
    <property type="molecule type" value="Genomic_DNA"/>
</dbReference>
<name>A0AAW8R4A6_9ALTE</name>
<proteinExistence type="predicted"/>
<dbReference type="PIRSF" id="PIRSF009320">
    <property type="entry name" value="Nuc_binding_HP_1000"/>
    <property type="match status" value="1"/>
</dbReference>
<protein>
    <submittedName>
        <fullName evidence="2">AAA family ATPase</fullName>
    </submittedName>
</protein>
<keyword evidence="3" id="KW-1185">Reference proteome</keyword>
<dbReference type="InterPro" id="IPR002586">
    <property type="entry name" value="CobQ/CobB/MinD/ParA_Nub-bd_dom"/>
</dbReference>
<dbReference type="PANTHER" id="PTHR13696:SF96">
    <property type="entry name" value="COBQ_COBB_MIND_PARA NUCLEOTIDE BINDING DOMAIN-CONTAINING PROTEIN"/>
    <property type="match status" value="1"/>
</dbReference>
<dbReference type="CDD" id="cd02042">
    <property type="entry name" value="ParAB_family"/>
    <property type="match status" value="1"/>
</dbReference>
<dbReference type="Proteomes" id="UP001249020">
    <property type="component" value="Unassembled WGS sequence"/>
</dbReference>
<feature type="domain" description="CobQ/CobB/MinD/ParA nucleotide binding" evidence="1">
    <location>
        <begin position="4"/>
        <end position="148"/>
    </location>
</feature>
<evidence type="ECO:0000313" key="3">
    <source>
        <dbReference type="Proteomes" id="UP001249020"/>
    </source>
</evidence>
<dbReference type="AlphaFoldDB" id="A0AAW8R4A6"/>
<evidence type="ECO:0000259" key="1">
    <source>
        <dbReference type="Pfam" id="PF01656"/>
    </source>
</evidence>
<dbReference type="InterPro" id="IPR027417">
    <property type="entry name" value="P-loop_NTPase"/>
</dbReference>
<accession>A0AAW8R4A6</accession>
<gene>
    <name evidence="2" type="ORF">RM544_11895</name>
</gene>
<dbReference type="Gene3D" id="3.40.50.300">
    <property type="entry name" value="P-loop containing nucleotide triphosphate hydrolases"/>
    <property type="match status" value="1"/>
</dbReference>
<dbReference type="RefSeq" id="WP_311362010.1">
    <property type="nucleotide sequence ID" value="NZ_JAVRIE010000004.1"/>
</dbReference>
<evidence type="ECO:0000313" key="2">
    <source>
        <dbReference type="EMBL" id="MDT0583244.1"/>
    </source>
</evidence>
<dbReference type="InterPro" id="IPR050678">
    <property type="entry name" value="DNA_Partitioning_ATPase"/>
</dbReference>
<organism evidence="2 3">
    <name type="scientific">Brumicola blandensis</name>
    <dbReference type="NCBI Taxonomy" id="3075611"/>
    <lineage>
        <taxon>Bacteria</taxon>
        <taxon>Pseudomonadati</taxon>
        <taxon>Pseudomonadota</taxon>
        <taxon>Gammaproteobacteria</taxon>
        <taxon>Alteromonadales</taxon>
        <taxon>Alteromonadaceae</taxon>
        <taxon>Brumicola</taxon>
    </lineage>
</organism>
<dbReference type="PANTHER" id="PTHR13696">
    <property type="entry name" value="P-LOOP CONTAINING NUCLEOSIDE TRIPHOSPHATE HYDROLASE"/>
    <property type="match status" value="1"/>
</dbReference>
<sequence>MIVLVGGEKGGSGKSCIAQNLAAMLTVEENASVLIVDCDVQGTTVDWIQSRNNNPDATTIDCVQLNGKIRNQLLGYSSQYEYVIVDCGAQDTLALRSTLSTADVALLPMRPKRRDLKTLSHLDEMVHSCKMVNQQLSAHIVFTQCPSQPNQQSRVNEAKTMADLYDISVAEQILHERHIYDDSEEGGLSVIEKEPKGKAAEELRALFSTLVNKPNSGMTDNVVSFA</sequence>
<dbReference type="Pfam" id="PF01656">
    <property type="entry name" value="CbiA"/>
    <property type="match status" value="1"/>
</dbReference>
<reference evidence="2 3" key="1">
    <citation type="submission" date="2023-09" db="EMBL/GenBank/DDBJ databases">
        <authorList>
            <person name="Rey-Velasco X."/>
        </authorList>
    </citation>
    <scope>NUCLEOTIDE SEQUENCE [LARGE SCALE GENOMIC DNA]</scope>
    <source>
        <strain evidence="2 3">W409</strain>
    </source>
</reference>
<dbReference type="SUPFAM" id="SSF52540">
    <property type="entry name" value="P-loop containing nucleoside triphosphate hydrolases"/>
    <property type="match status" value="1"/>
</dbReference>